<gene>
    <name evidence="3" type="primary">isfD_2</name>
    <name evidence="3" type="ORF">GALL_128530</name>
</gene>
<dbReference type="PIRSF" id="PIRSF000126">
    <property type="entry name" value="11-beta-HSD1"/>
    <property type="match status" value="1"/>
</dbReference>
<dbReference type="InterPro" id="IPR002347">
    <property type="entry name" value="SDR_fam"/>
</dbReference>
<accession>A0A1J5SLP5</accession>
<proteinExistence type="inferred from homology"/>
<reference evidence="3" key="1">
    <citation type="submission" date="2016-10" db="EMBL/GenBank/DDBJ databases">
        <title>Sequence of Gallionella enrichment culture.</title>
        <authorList>
            <person name="Poehlein A."/>
            <person name="Muehling M."/>
            <person name="Daniel R."/>
        </authorList>
    </citation>
    <scope>NUCLEOTIDE SEQUENCE</scope>
</reference>
<dbReference type="InterPro" id="IPR036291">
    <property type="entry name" value="NAD(P)-bd_dom_sf"/>
</dbReference>
<organism evidence="3">
    <name type="scientific">mine drainage metagenome</name>
    <dbReference type="NCBI Taxonomy" id="410659"/>
    <lineage>
        <taxon>unclassified sequences</taxon>
        <taxon>metagenomes</taxon>
        <taxon>ecological metagenomes</taxon>
    </lineage>
</organism>
<dbReference type="PANTHER" id="PTHR42901">
    <property type="entry name" value="ALCOHOL DEHYDROGENASE"/>
    <property type="match status" value="1"/>
</dbReference>
<dbReference type="AlphaFoldDB" id="A0A1J5SLP5"/>
<evidence type="ECO:0000256" key="1">
    <source>
        <dbReference type="ARBA" id="ARBA00006484"/>
    </source>
</evidence>
<dbReference type="PRINTS" id="PR00080">
    <property type="entry name" value="SDRFAMILY"/>
</dbReference>
<dbReference type="CDD" id="cd05233">
    <property type="entry name" value="SDR_c"/>
    <property type="match status" value="1"/>
</dbReference>
<dbReference type="Pfam" id="PF00106">
    <property type="entry name" value="adh_short"/>
    <property type="match status" value="1"/>
</dbReference>
<sequence length="259" mass="28538">MKTALITGASSGIGEEFAKLFAKDKINLVLVARSENKLKDLANELHEQFGVAVKVLAKDLSVLKQVEEVYEELQQQNISIDYLVNNAGFGDYNLFAESDWKKQEEMINLNIMALTKLTHLFLPAMVKNKFGKVLNVASAAAFQPGPTMSVYYASKAFVLHFSEAISNELEGTGVSVTALCPGAFESGFQKAASLEESRLVKGKKLPTSKEIAAFGYKHLMKGTRVCIPGTMNYIMANSVRFTPRSLVLKIVRMMQDKAN</sequence>
<dbReference type="Gene3D" id="3.40.50.720">
    <property type="entry name" value="NAD(P)-binding Rossmann-like Domain"/>
    <property type="match status" value="1"/>
</dbReference>
<dbReference type="GO" id="GO:0016491">
    <property type="term" value="F:oxidoreductase activity"/>
    <property type="evidence" value="ECO:0007669"/>
    <property type="project" value="UniProtKB-KW"/>
</dbReference>
<comment type="caution">
    <text evidence="3">The sequence shown here is derived from an EMBL/GenBank/DDBJ whole genome shotgun (WGS) entry which is preliminary data.</text>
</comment>
<protein>
    <submittedName>
        <fullName evidence="3">Sulfoacetaldehyde reductase</fullName>
        <ecNumber evidence="3">1.1.1.313</ecNumber>
    </submittedName>
</protein>
<name>A0A1J5SLP5_9ZZZZ</name>
<evidence type="ECO:0000313" key="3">
    <source>
        <dbReference type="EMBL" id="OIR05037.1"/>
    </source>
</evidence>
<dbReference type="EMBL" id="MLJW01000053">
    <property type="protein sequence ID" value="OIR05037.1"/>
    <property type="molecule type" value="Genomic_DNA"/>
</dbReference>
<dbReference type="SUPFAM" id="SSF51735">
    <property type="entry name" value="NAD(P)-binding Rossmann-fold domains"/>
    <property type="match status" value="1"/>
</dbReference>
<dbReference type="PANTHER" id="PTHR42901:SF1">
    <property type="entry name" value="ALCOHOL DEHYDROGENASE"/>
    <property type="match status" value="1"/>
</dbReference>
<dbReference type="PRINTS" id="PR00081">
    <property type="entry name" value="GDHRDH"/>
</dbReference>
<dbReference type="EC" id="1.1.1.313" evidence="3"/>
<comment type="similarity">
    <text evidence="1">Belongs to the short-chain dehydrogenases/reductases (SDR) family.</text>
</comment>
<evidence type="ECO:0000256" key="2">
    <source>
        <dbReference type="ARBA" id="ARBA00023002"/>
    </source>
</evidence>
<keyword evidence="2 3" id="KW-0560">Oxidoreductase</keyword>